<dbReference type="InterPro" id="IPR050863">
    <property type="entry name" value="CenT-Element_Derived"/>
</dbReference>
<feature type="compositionally biased region" description="Polar residues" evidence="2">
    <location>
        <begin position="1"/>
        <end position="16"/>
    </location>
</feature>
<organism evidence="5">
    <name type="scientific">Schizophyllum commune (strain H4-8 / FGSC 9210)</name>
    <name type="common">Split gill fungus</name>
    <dbReference type="NCBI Taxonomy" id="578458"/>
    <lineage>
        <taxon>Eukaryota</taxon>
        <taxon>Fungi</taxon>
        <taxon>Dikarya</taxon>
        <taxon>Basidiomycota</taxon>
        <taxon>Agaricomycotina</taxon>
        <taxon>Agaricomycetes</taxon>
        <taxon>Agaricomycetidae</taxon>
        <taxon>Agaricales</taxon>
        <taxon>Schizophyllaceae</taxon>
        <taxon>Schizophyllum</taxon>
    </lineage>
</organism>
<keyword evidence="5" id="KW-1185">Reference proteome</keyword>
<dbReference type="InParanoid" id="D8Q051"/>
<dbReference type="SUPFAM" id="SSF46689">
    <property type="entry name" value="Homeodomain-like"/>
    <property type="match status" value="1"/>
</dbReference>
<name>D8Q051_SCHCM</name>
<feature type="compositionally biased region" description="Low complexity" evidence="2">
    <location>
        <begin position="144"/>
        <end position="155"/>
    </location>
</feature>
<dbReference type="EMBL" id="GL377304">
    <property type="protein sequence ID" value="EFI98976.1"/>
    <property type="molecule type" value="Genomic_DNA"/>
</dbReference>
<dbReference type="HOGENOM" id="CLU_463926_0_0_1"/>
<feature type="region of interest" description="Disordered" evidence="2">
    <location>
        <begin position="429"/>
        <end position="539"/>
    </location>
</feature>
<dbReference type="Proteomes" id="UP000007431">
    <property type="component" value="Unassembled WGS sequence"/>
</dbReference>
<dbReference type="PANTHER" id="PTHR19303:SF70">
    <property type="entry name" value="HTH CENPB-TYPE DOMAIN-CONTAINING PROTEIN"/>
    <property type="match status" value="1"/>
</dbReference>
<gene>
    <name evidence="4" type="ORF">SCHCODRAFT_106955</name>
</gene>
<dbReference type="InterPro" id="IPR009057">
    <property type="entry name" value="Homeodomain-like_sf"/>
</dbReference>
<feature type="non-terminal residue" evidence="4">
    <location>
        <position position="588"/>
    </location>
</feature>
<keyword evidence="1" id="KW-0238">DNA-binding</keyword>
<dbReference type="Gene3D" id="1.10.10.60">
    <property type="entry name" value="Homeodomain-like"/>
    <property type="match status" value="2"/>
</dbReference>
<dbReference type="VEuPathDB" id="FungiDB:SCHCODRAFT_02745584"/>
<feature type="region of interest" description="Disordered" evidence="2">
    <location>
        <begin position="1"/>
        <end position="173"/>
    </location>
</feature>
<dbReference type="PANTHER" id="PTHR19303">
    <property type="entry name" value="TRANSPOSON"/>
    <property type="match status" value="1"/>
</dbReference>
<dbReference type="GO" id="GO:0005634">
    <property type="term" value="C:nucleus"/>
    <property type="evidence" value="ECO:0007669"/>
    <property type="project" value="TreeGrafter"/>
</dbReference>
<dbReference type="InterPro" id="IPR006600">
    <property type="entry name" value="HTH_CenpB_DNA-bd_dom"/>
</dbReference>
<accession>D8Q051</accession>
<dbReference type="AlphaFoldDB" id="D8Q051"/>
<evidence type="ECO:0000259" key="3">
    <source>
        <dbReference type="Pfam" id="PF03221"/>
    </source>
</evidence>
<sequence length="588" mass="64549">MSTTSLQTSMGQQQVEQPLHNRGYRSYLPNPLVDTNGAAAADPHSSPRSADLSGPPRWETFPQSGNNPNGPGAPNGGSRGYFDSGHGPVQLPSPTERLAPSQDAQREPSSGPDRRRHRSSPVAYANAASPSTYHARHGSEGADSSATFSSNSSGSHPRHHSDGANAPHRCMSPRLAPILGEPAASASSLRLPPIVDHPSDKGAMDWTGHMAWRMTPQGPVASLQESPPIMSHPPSSDGPPVNDPAHPRHARVQSDVTDAHSRVHHPVPRLKTKTKLTTERRKEICRFAMANPSARQEDIATAFSIERSTVSKILKHRKEWLARPDDEAERAKNRCVTVELRRRPLTKKRERKPITDIAIKRRALEIAQDASVSKSPDYLVTARLTIILQIYSPEHREFKASQGWVEAFKQRYGIKNQSFPGQAALEEYRRLAPPPPPNTTGQGFVYWNERAPRSPSPNRQGHDQHGQYRGDPAAAGASHHPHHQPSSHDAYRPPWGRVDEGDNERGLASSSGRDGYRSERSPYDRQGSGSGQGHQAPSNEDIIPAVRSLDDPLIEFAAEFKSRAARGDLVDANQAEGRVCFFDAFDLY</sequence>
<dbReference type="Pfam" id="PF03221">
    <property type="entry name" value="HTH_Tnp_Tc5"/>
    <property type="match status" value="1"/>
</dbReference>
<dbReference type="eggNOG" id="ENOG502QQS7">
    <property type="taxonomic scope" value="Eukaryota"/>
</dbReference>
<proteinExistence type="predicted"/>
<evidence type="ECO:0000313" key="4">
    <source>
        <dbReference type="EMBL" id="EFI98976.1"/>
    </source>
</evidence>
<evidence type="ECO:0000256" key="2">
    <source>
        <dbReference type="SAM" id="MobiDB-lite"/>
    </source>
</evidence>
<feature type="domain" description="HTH CENPB-type" evidence="3">
    <location>
        <begin position="389"/>
        <end position="417"/>
    </location>
</feature>
<evidence type="ECO:0000256" key="1">
    <source>
        <dbReference type="ARBA" id="ARBA00023125"/>
    </source>
</evidence>
<evidence type="ECO:0000313" key="5">
    <source>
        <dbReference type="Proteomes" id="UP000007431"/>
    </source>
</evidence>
<reference evidence="4 5" key="1">
    <citation type="journal article" date="2010" name="Nat. Biotechnol.">
        <title>Genome sequence of the model mushroom Schizophyllum commune.</title>
        <authorList>
            <person name="Ohm R.A."/>
            <person name="de Jong J.F."/>
            <person name="Lugones L.G."/>
            <person name="Aerts A."/>
            <person name="Kothe E."/>
            <person name="Stajich J.E."/>
            <person name="de Vries R.P."/>
            <person name="Record E."/>
            <person name="Levasseur A."/>
            <person name="Baker S.E."/>
            <person name="Bartholomew K.A."/>
            <person name="Coutinho P.M."/>
            <person name="Erdmann S."/>
            <person name="Fowler T.J."/>
            <person name="Gathman A.C."/>
            <person name="Lombard V."/>
            <person name="Henrissat B."/>
            <person name="Knabe N."/>
            <person name="Kuees U."/>
            <person name="Lilly W.W."/>
            <person name="Lindquist E."/>
            <person name="Lucas S."/>
            <person name="Magnuson J.K."/>
            <person name="Piumi F."/>
            <person name="Raudaskoski M."/>
            <person name="Salamov A."/>
            <person name="Schmutz J."/>
            <person name="Schwarze F.W.M.R."/>
            <person name="vanKuyk P.A."/>
            <person name="Horton J.S."/>
            <person name="Grigoriev I.V."/>
            <person name="Woesten H.A.B."/>
        </authorList>
    </citation>
    <scope>NUCLEOTIDE SEQUENCE [LARGE SCALE GENOMIC DNA]</scope>
    <source>
        <strain evidence="5">H4-8 / FGSC 9210</strain>
    </source>
</reference>
<dbReference type="GO" id="GO:0003677">
    <property type="term" value="F:DNA binding"/>
    <property type="evidence" value="ECO:0007669"/>
    <property type="project" value="UniProtKB-KW"/>
</dbReference>
<feature type="region of interest" description="Disordered" evidence="2">
    <location>
        <begin position="219"/>
        <end position="263"/>
    </location>
</feature>
<feature type="compositionally biased region" description="Basic and acidic residues" evidence="2">
    <location>
        <begin position="514"/>
        <end position="523"/>
    </location>
</feature>
<protein>
    <submittedName>
        <fullName evidence="4">Expressed protein</fullName>
    </submittedName>
</protein>